<dbReference type="WBParaSite" id="EgrG_000842900">
    <property type="protein sequence ID" value="EgrG_000842900"/>
    <property type="gene ID" value="EgrG_000842900"/>
</dbReference>
<dbReference type="SMART" id="SM00409">
    <property type="entry name" value="IG"/>
    <property type="match status" value="3"/>
</dbReference>
<dbReference type="GO" id="GO:0050839">
    <property type="term" value="F:cell adhesion molecule binding"/>
    <property type="evidence" value="ECO:0007669"/>
    <property type="project" value="TreeGrafter"/>
</dbReference>
<reference evidence="9 10" key="1">
    <citation type="journal article" date="2013" name="Nature">
        <title>The genomes of four tapeworm species reveal adaptations to parasitism.</title>
        <authorList>
            <person name="Tsai I.J."/>
            <person name="Zarowiecki M."/>
            <person name="Holroyd N."/>
            <person name="Garciarrubio A."/>
            <person name="Sanchez-Flores A."/>
            <person name="Brooks K.L."/>
            <person name="Tracey A."/>
            <person name="Bobes R.J."/>
            <person name="Fragoso G."/>
            <person name="Sciutto E."/>
            <person name="Aslett M."/>
            <person name="Beasley H."/>
            <person name="Bennett H.M."/>
            <person name="Cai J."/>
            <person name="Camicia F."/>
            <person name="Clark R."/>
            <person name="Cucher M."/>
            <person name="De Silva N."/>
            <person name="Day T.A."/>
            <person name="Deplazes P."/>
            <person name="Estrada K."/>
            <person name="Fernandez C."/>
            <person name="Holland P.W."/>
            <person name="Hou J."/>
            <person name="Hu S."/>
            <person name="Huckvale T."/>
            <person name="Hung S.S."/>
            <person name="Kamenetzky L."/>
            <person name="Keane J.A."/>
            <person name="Kiss F."/>
            <person name="Koziol U."/>
            <person name="Lambert O."/>
            <person name="Liu K."/>
            <person name="Luo X."/>
            <person name="Luo Y."/>
            <person name="Macchiaroli N."/>
            <person name="Nichol S."/>
            <person name="Paps J."/>
            <person name="Parkinson J."/>
            <person name="Pouchkina-Stantcheva N."/>
            <person name="Riddiford N."/>
            <person name="Rosenzvit M."/>
            <person name="Salinas G."/>
            <person name="Wasmuth J.D."/>
            <person name="Zamanian M."/>
            <person name="Zheng Y."/>
            <person name="Cai X."/>
            <person name="Soberon X."/>
            <person name="Olson P.D."/>
            <person name="Laclette J.P."/>
            <person name="Brehm K."/>
            <person name="Berriman M."/>
            <person name="Garciarrubio A."/>
            <person name="Bobes R.J."/>
            <person name="Fragoso G."/>
            <person name="Sanchez-Flores A."/>
            <person name="Estrada K."/>
            <person name="Cevallos M.A."/>
            <person name="Morett E."/>
            <person name="Gonzalez V."/>
            <person name="Portillo T."/>
            <person name="Ochoa-Leyva A."/>
            <person name="Jose M.V."/>
            <person name="Sciutto E."/>
            <person name="Landa A."/>
            <person name="Jimenez L."/>
            <person name="Valdes V."/>
            <person name="Carrero J.C."/>
            <person name="Larralde C."/>
            <person name="Morales-Montor J."/>
            <person name="Limon-Lason J."/>
            <person name="Soberon X."/>
            <person name="Laclette J.P."/>
        </authorList>
    </citation>
    <scope>NUCLEOTIDE SEQUENCE [LARGE SCALE GENOMIC DNA]</scope>
</reference>
<evidence type="ECO:0000256" key="1">
    <source>
        <dbReference type="ARBA" id="ARBA00004479"/>
    </source>
</evidence>
<dbReference type="Proteomes" id="UP000492820">
    <property type="component" value="Unassembled WGS sequence"/>
</dbReference>
<dbReference type="InterPro" id="IPR036179">
    <property type="entry name" value="Ig-like_dom_sf"/>
</dbReference>
<evidence type="ECO:0000256" key="3">
    <source>
        <dbReference type="ARBA" id="ARBA00023157"/>
    </source>
</evidence>
<sequence length="747" mass="79746">MWLCFPPTSCCCSHRRESCASKTAGAACACSCIRLAVKPVKGVRKGSSTLTNQYAVLKHQATNFSALLMLNHSPLSKQRTSAKCVVSSRLFLRILVFLIGAVSANDSAMAGTLQQRITHRRGYLVPLNTQITLSCPFETPFYKWTRPDYPSHFLDETKNLTIKADSFEVSGRYQCSAVNGFGNSLAEMAIRVVDYNSPAIKEECALSRDGKINTAGPCFLRSYTDAELVVTRYWGEDVTFDCNSVTADGRTYQLDYAWEFYKHGLGKGLSSSPIGNRLTRRSNTRATPSSGSSSGLGGTAASLGGGAGGGAGSNGGVGGGGGRADVARFSESQLTIRKVTLSNMGEYRCTVTNPAPDSSSAVIPKIERTFQLHVIPRSEGAIIIGDHDITVHVKSGENLIQSCKVNAEQHRSVTIRWGKIIEPSKAVPTYEGDGKEVIRLSNIAFIVFPLMATSEASNKLTSSTPAVSTPFAVSDPGSPESQLVIQRVTSSNAGTYICSVITESGWDDRKLVRVVVSDAQNEPSAETLEENSYPRRLAVYITAPVVIFFVCIFITSYCLINRKSRRCSQINGGGHIRATLPVMRQIGSSNNSVSIYRDGLNSAGLSGKTNTTGLIDHHLGHHSPQGPPSSAVTASGAVNNNNNTNNSNHVAYSSSTGSHSLSGISAGTPGSMLLANTMVQVLPPDGSGYPLLKSNGHHHHHQSPPQSQAPPPPPHSAYDPYSTGHLSNGVSSGAMMCIPSAYRDFQA</sequence>
<proteinExistence type="predicted"/>
<dbReference type="CDD" id="cd00096">
    <property type="entry name" value="Ig"/>
    <property type="match status" value="2"/>
</dbReference>
<dbReference type="SMART" id="SM00408">
    <property type="entry name" value="IGc2"/>
    <property type="match status" value="3"/>
</dbReference>
<dbReference type="Gene3D" id="2.60.40.10">
    <property type="entry name" value="Immunoglobulins"/>
    <property type="match status" value="3"/>
</dbReference>
<dbReference type="InterPro" id="IPR003598">
    <property type="entry name" value="Ig_sub2"/>
</dbReference>
<keyword evidence="4" id="KW-0325">Glycoprotein</keyword>
<accession>A0A068W825</accession>
<keyword evidence="7" id="KW-0812">Transmembrane</keyword>
<feature type="region of interest" description="Disordered" evidence="6">
    <location>
        <begin position="272"/>
        <end position="302"/>
    </location>
</feature>
<dbReference type="EMBL" id="LK028576">
    <property type="protein sequence ID" value="CDS16015.1"/>
    <property type="molecule type" value="Genomic_DNA"/>
</dbReference>
<gene>
    <name evidence="9" type="ORF">EgrG_000842900</name>
</gene>
<evidence type="ECO:0000256" key="6">
    <source>
        <dbReference type="SAM" id="MobiDB-lite"/>
    </source>
</evidence>
<organism evidence="9">
    <name type="scientific">Echinococcus granulosus</name>
    <name type="common">Hydatid tapeworm</name>
    <dbReference type="NCBI Taxonomy" id="6210"/>
    <lineage>
        <taxon>Eukaryota</taxon>
        <taxon>Metazoa</taxon>
        <taxon>Spiralia</taxon>
        <taxon>Lophotrochozoa</taxon>
        <taxon>Platyhelminthes</taxon>
        <taxon>Cestoda</taxon>
        <taxon>Eucestoda</taxon>
        <taxon>Cyclophyllidea</taxon>
        <taxon>Taeniidae</taxon>
        <taxon>Echinococcus</taxon>
        <taxon>Echinococcus granulosus group</taxon>
    </lineage>
</organism>
<dbReference type="SUPFAM" id="SSF48726">
    <property type="entry name" value="Immunoglobulin"/>
    <property type="match status" value="3"/>
</dbReference>
<evidence type="ECO:0000313" key="9">
    <source>
        <dbReference type="EMBL" id="CDS16015.1"/>
    </source>
</evidence>
<evidence type="ECO:0000313" key="11">
    <source>
        <dbReference type="WBParaSite" id="EgrG_000842900"/>
    </source>
</evidence>
<dbReference type="PROSITE" id="PS50835">
    <property type="entry name" value="IG_LIKE"/>
    <property type="match status" value="2"/>
</dbReference>
<reference evidence="11" key="3">
    <citation type="submission" date="2020-10" db="UniProtKB">
        <authorList>
            <consortium name="WormBaseParasite"/>
        </authorList>
    </citation>
    <scope>IDENTIFICATION</scope>
</reference>
<comment type="subcellular location">
    <subcellularLocation>
        <location evidence="1">Membrane</location>
        <topology evidence="1">Single-pass type I membrane protein</topology>
    </subcellularLocation>
</comment>
<feature type="compositionally biased region" description="Low complexity" evidence="6">
    <location>
        <begin position="629"/>
        <end position="663"/>
    </location>
</feature>
<dbReference type="GO" id="GO:0005911">
    <property type="term" value="C:cell-cell junction"/>
    <property type="evidence" value="ECO:0007669"/>
    <property type="project" value="TreeGrafter"/>
</dbReference>
<name>A0A068W825_ECHGR</name>
<evidence type="ECO:0000256" key="5">
    <source>
        <dbReference type="ARBA" id="ARBA00023319"/>
    </source>
</evidence>
<dbReference type="PANTHER" id="PTHR11640">
    <property type="entry name" value="NEPHRIN"/>
    <property type="match status" value="1"/>
</dbReference>
<dbReference type="GO" id="GO:0098609">
    <property type="term" value="P:cell-cell adhesion"/>
    <property type="evidence" value="ECO:0007669"/>
    <property type="project" value="TreeGrafter"/>
</dbReference>
<dbReference type="GO" id="GO:0005886">
    <property type="term" value="C:plasma membrane"/>
    <property type="evidence" value="ECO:0007669"/>
    <property type="project" value="TreeGrafter"/>
</dbReference>
<feature type="transmembrane region" description="Helical" evidence="7">
    <location>
        <begin position="537"/>
        <end position="560"/>
    </location>
</feature>
<keyword evidence="7" id="KW-1133">Transmembrane helix</keyword>
<keyword evidence="2 7" id="KW-0472">Membrane</keyword>
<keyword evidence="3" id="KW-1015">Disulfide bond</keyword>
<evidence type="ECO:0000259" key="8">
    <source>
        <dbReference type="PROSITE" id="PS50835"/>
    </source>
</evidence>
<dbReference type="AlphaFoldDB" id="A0A068W825"/>
<reference evidence="9" key="2">
    <citation type="submission" date="2014-06" db="EMBL/GenBank/DDBJ databases">
        <authorList>
            <person name="Aslett M."/>
        </authorList>
    </citation>
    <scope>NUCLEOTIDE SEQUENCE</scope>
</reference>
<protein>
    <submittedName>
        <fullName evidence="9 11">Fgfr protein</fullName>
    </submittedName>
</protein>
<dbReference type="OrthoDB" id="6244905at2759"/>
<evidence type="ECO:0000313" key="10">
    <source>
        <dbReference type="Proteomes" id="UP000492820"/>
    </source>
</evidence>
<evidence type="ECO:0000256" key="7">
    <source>
        <dbReference type="SAM" id="Phobius"/>
    </source>
</evidence>
<feature type="region of interest" description="Disordered" evidence="6">
    <location>
        <begin position="611"/>
        <end position="663"/>
    </location>
</feature>
<feature type="domain" description="Ig-like" evidence="8">
    <location>
        <begin position="364"/>
        <end position="500"/>
    </location>
</feature>
<evidence type="ECO:0000256" key="4">
    <source>
        <dbReference type="ARBA" id="ARBA00023180"/>
    </source>
</evidence>
<feature type="domain" description="Ig-like" evidence="8">
    <location>
        <begin position="235"/>
        <end position="363"/>
    </location>
</feature>
<evidence type="ECO:0000256" key="2">
    <source>
        <dbReference type="ARBA" id="ARBA00023136"/>
    </source>
</evidence>
<dbReference type="InterPro" id="IPR007110">
    <property type="entry name" value="Ig-like_dom"/>
</dbReference>
<keyword evidence="5" id="KW-0393">Immunoglobulin domain</keyword>
<dbReference type="InterPro" id="IPR003599">
    <property type="entry name" value="Ig_sub"/>
</dbReference>
<dbReference type="InterPro" id="IPR013783">
    <property type="entry name" value="Ig-like_fold"/>
</dbReference>
<dbReference type="InterPro" id="IPR051275">
    <property type="entry name" value="Cell_adhesion_signaling"/>
</dbReference>
<dbReference type="PANTHER" id="PTHR11640:SF31">
    <property type="entry name" value="IRREGULAR CHIASM C-ROUGHEST PROTEIN-RELATED"/>
    <property type="match status" value="1"/>
</dbReference>
<feature type="region of interest" description="Disordered" evidence="6">
    <location>
        <begin position="685"/>
        <end position="725"/>
    </location>
</feature>